<proteinExistence type="predicted"/>
<evidence type="ECO:0000256" key="1">
    <source>
        <dbReference type="SAM" id="MobiDB-lite"/>
    </source>
</evidence>
<gene>
    <name evidence="2" type="ORF">Homavirus38_4</name>
</gene>
<organism evidence="2">
    <name type="scientific">Homavirus sp</name>
    <dbReference type="NCBI Taxonomy" id="2487769"/>
    <lineage>
        <taxon>Viruses</taxon>
        <taxon>Varidnaviria</taxon>
        <taxon>Bamfordvirae</taxon>
        <taxon>Nucleocytoviricota</taxon>
        <taxon>Megaviricetes</taxon>
        <taxon>Imitervirales</taxon>
        <taxon>Mimiviridae</taxon>
        <taxon>Klosneuvirinae</taxon>
    </lineage>
</organism>
<accession>A0A3G5A545</accession>
<protein>
    <submittedName>
        <fullName evidence="2">Uncharacterized protein</fullName>
    </submittedName>
</protein>
<reference evidence="2" key="1">
    <citation type="submission" date="2018-10" db="EMBL/GenBank/DDBJ databases">
        <title>Hidden diversity of soil giant viruses.</title>
        <authorList>
            <person name="Schulz F."/>
            <person name="Alteio L."/>
            <person name="Goudeau D."/>
            <person name="Ryan E.M."/>
            <person name="Malmstrom R.R."/>
            <person name="Blanchard J."/>
            <person name="Woyke T."/>
        </authorList>
    </citation>
    <scope>NUCLEOTIDE SEQUENCE</scope>
    <source>
        <strain evidence="2">HOV1</strain>
    </source>
</reference>
<feature type="region of interest" description="Disordered" evidence="1">
    <location>
        <begin position="1"/>
        <end position="25"/>
    </location>
</feature>
<dbReference type="EMBL" id="MK072369">
    <property type="protein sequence ID" value="AYV82370.1"/>
    <property type="molecule type" value="Genomic_DNA"/>
</dbReference>
<name>A0A3G5A545_9VIRU</name>
<sequence length="276" mass="32200">MASTSVVSVESVESIKSVESVESTTTPTNLREFYKILENYVEDAQDDTDESSGDELDDMDEAKLKKLESKMPFMWVLMYRINKKVSDTSPFQKHIAETLYTFFLSVKDDTSVSQTFINNLHKLLDDIYCVTVRQDVIVQCSVLRGNVKWHTAKPINTVTFNTQHEYFYEVLRYYEFYSAKICKLNETQFFMLRSEMYDIFKGRIDELSPRGTGFYVENLKLKVVRFTKRPFSTVDGDDDILIFGDMRLTCQEDTQSANITVARFLEIMLKHRLYSC</sequence>
<evidence type="ECO:0000313" key="2">
    <source>
        <dbReference type="EMBL" id="AYV82370.1"/>
    </source>
</evidence>